<sequence>MDPMRGTAGVAPAAFEAKMTITPDTPTPWPRLESDAFRISRLDLVTWGLDHLDAYQLVSQAGEAPATRWSRLGAAAVYEGVHDRLRRIAAAL</sequence>
<evidence type="ECO:0000313" key="2">
    <source>
        <dbReference type="Proteomes" id="UP001059617"/>
    </source>
</evidence>
<evidence type="ECO:0000313" key="1">
    <source>
        <dbReference type="EMBL" id="UWP83282.1"/>
    </source>
</evidence>
<dbReference type="EMBL" id="CP073720">
    <property type="protein sequence ID" value="UWP83282.1"/>
    <property type="molecule type" value="Genomic_DNA"/>
</dbReference>
<name>A0ABY5VZY8_9ACTN</name>
<reference evidence="1" key="2">
    <citation type="submission" date="2022-09" db="EMBL/GenBank/DDBJ databases">
        <title>Biosynthetic gene clusters of Dactylosporangioum fulvum.</title>
        <authorList>
            <person name="Caradec T."/>
        </authorList>
    </citation>
    <scope>NUCLEOTIDE SEQUENCE</scope>
    <source>
        <strain evidence="1">NRRL B-16292</strain>
    </source>
</reference>
<gene>
    <name evidence="1" type="ORF">Dfulv_02965</name>
</gene>
<protein>
    <submittedName>
        <fullName evidence="1">Uncharacterized protein</fullName>
    </submittedName>
</protein>
<reference evidence="1" key="1">
    <citation type="submission" date="2021-04" db="EMBL/GenBank/DDBJ databases">
        <authorList>
            <person name="Hartkoorn R.C."/>
            <person name="Beaudoing E."/>
            <person name="Hot D."/>
        </authorList>
    </citation>
    <scope>NUCLEOTIDE SEQUENCE</scope>
    <source>
        <strain evidence="1">NRRL B-16292</strain>
    </source>
</reference>
<organism evidence="1 2">
    <name type="scientific">Dactylosporangium fulvum</name>
    <dbReference type="NCBI Taxonomy" id="53359"/>
    <lineage>
        <taxon>Bacteria</taxon>
        <taxon>Bacillati</taxon>
        <taxon>Actinomycetota</taxon>
        <taxon>Actinomycetes</taxon>
        <taxon>Micromonosporales</taxon>
        <taxon>Micromonosporaceae</taxon>
        <taxon>Dactylosporangium</taxon>
    </lineage>
</organism>
<dbReference type="RefSeq" id="WP_259861065.1">
    <property type="nucleotide sequence ID" value="NZ_BAAAST010000066.1"/>
</dbReference>
<keyword evidence="2" id="KW-1185">Reference proteome</keyword>
<accession>A0ABY5VZY8</accession>
<dbReference type="Proteomes" id="UP001059617">
    <property type="component" value="Chromosome"/>
</dbReference>
<proteinExistence type="predicted"/>